<protein>
    <submittedName>
        <fullName evidence="3">Uncharacterized protein</fullName>
    </submittedName>
</protein>
<dbReference type="PANTHER" id="PTHR33732">
    <property type="entry name" value="REF/SRPP-LIKE PROTEIN OS05G0151300/LOC_OS05G05940"/>
    <property type="match status" value="1"/>
</dbReference>
<dbReference type="InterPro" id="IPR008802">
    <property type="entry name" value="REF"/>
</dbReference>
<evidence type="ECO:0000313" key="3">
    <source>
        <dbReference type="EMBL" id="THG05848.1"/>
    </source>
</evidence>
<evidence type="ECO:0000313" key="4">
    <source>
        <dbReference type="Proteomes" id="UP000306102"/>
    </source>
</evidence>
<keyword evidence="2" id="KW-0812">Transmembrane</keyword>
<comment type="caution">
    <text evidence="3">The sequence shown here is derived from an EMBL/GenBank/DDBJ whole genome shotgun (WGS) entry which is preliminary data.</text>
</comment>
<dbReference type="PANTHER" id="PTHR33732:SF3">
    <property type="entry name" value="OS07G0671800 PROTEIN"/>
    <property type="match status" value="1"/>
</dbReference>
<accession>A0A4S4DRT2</accession>
<organism evidence="3 4">
    <name type="scientific">Camellia sinensis var. sinensis</name>
    <name type="common">China tea</name>
    <dbReference type="NCBI Taxonomy" id="542762"/>
    <lineage>
        <taxon>Eukaryota</taxon>
        <taxon>Viridiplantae</taxon>
        <taxon>Streptophyta</taxon>
        <taxon>Embryophyta</taxon>
        <taxon>Tracheophyta</taxon>
        <taxon>Spermatophyta</taxon>
        <taxon>Magnoliopsida</taxon>
        <taxon>eudicotyledons</taxon>
        <taxon>Gunneridae</taxon>
        <taxon>Pentapetalae</taxon>
        <taxon>asterids</taxon>
        <taxon>Ericales</taxon>
        <taxon>Theaceae</taxon>
        <taxon>Camellia</taxon>
    </lineage>
</organism>
<comment type="similarity">
    <text evidence="1">Belongs to the REF/SRPP family.</text>
</comment>
<gene>
    <name evidence="3" type="ORF">TEA_003959</name>
</gene>
<name>A0A4S4DRT2_CAMSN</name>
<dbReference type="Pfam" id="PF05755">
    <property type="entry name" value="REF"/>
    <property type="match status" value="1"/>
</dbReference>
<proteinExistence type="inferred from homology"/>
<evidence type="ECO:0000256" key="2">
    <source>
        <dbReference type="SAM" id="Phobius"/>
    </source>
</evidence>
<dbReference type="Proteomes" id="UP000306102">
    <property type="component" value="Unassembled WGS sequence"/>
</dbReference>
<dbReference type="EMBL" id="SDRB02010553">
    <property type="protein sequence ID" value="THG05848.1"/>
    <property type="molecule type" value="Genomic_DNA"/>
</dbReference>
<keyword evidence="2" id="KW-0472">Membrane</keyword>
<keyword evidence="4" id="KW-1185">Reference proteome</keyword>
<feature type="transmembrane region" description="Helical" evidence="2">
    <location>
        <begin position="25"/>
        <end position="44"/>
    </location>
</feature>
<reference evidence="3 4" key="1">
    <citation type="journal article" date="2018" name="Proc. Natl. Acad. Sci. U.S.A.">
        <title>Draft genome sequence of Camellia sinensis var. sinensis provides insights into the evolution of the tea genome and tea quality.</title>
        <authorList>
            <person name="Wei C."/>
            <person name="Yang H."/>
            <person name="Wang S."/>
            <person name="Zhao J."/>
            <person name="Liu C."/>
            <person name="Gao L."/>
            <person name="Xia E."/>
            <person name="Lu Y."/>
            <person name="Tai Y."/>
            <person name="She G."/>
            <person name="Sun J."/>
            <person name="Cao H."/>
            <person name="Tong W."/>
            <person name="Gao Q."/>
            <person name="Li Y."/>
            <person name="Deng W."/>
            <person name="Jiang X."/>
            <person name="Wang W."/>
            <person name="Chen Q."/>
            <person name="Zhang S."/>
            <person name="Li H."/>
            <person name="Wu J."/>
            <person name="Wang P."/>
            <person name="Li P."/>
            <person name="Shi C."/>
            <person name="Zheng F."/>
            <person name="Jian J."/>
            <person name="Huang B."/>
            <person name="Shan D."/>
            <person name="Shi M."/>
            <person name="Fang C."/>
            <person name="Yue Y."/>
            <person name="Li F."/>
            <person name="Li D."/>
            <person name="Wei S."/>
            <person name="Han B."/>
            <person name="Jiang C."/>
            <person name="Yin Y."/>
            <person name="Xia T."/>
            <person name="Zhang Z."/>
            <person name="Bennetzen J.L."/>
            <person name="Zhao S."/>
            <person name="Wan X."/>
        </authorList>
    </citation>
    <scope>NUCLEOTIDE SEQUENCE [LARGE SCALE GENOMIC DNA]</scope>
    <source>
        <strain evidence="4">cv. Shuchazao</strain>
        <tissue evidence="3">Leaf</tissue>
    </source>
</reference>
<evidence type="ECO:0000256" key="1">
    <source>
        <dbReference type="ARBA" id="ARBA00009737"/>
    </source>
</evidence>
<sequence>MADTEAKQPTETIQDDENRLKYLDFVLVAAIYVIICFSILYEYAKKNSGPLKPRVQIVEGTVKTVIGPVYEKFHDILFELLKFIDCKVDDSINELDRHVPVNELRTYGVISFATAHIQLE</sequence>
<keyword evidence="2" id="KW-1133">Transmembrane helix</keyword>
<dbReference type="AlphaFoldDB" id="A0A4S4DRT2"/>